<organism evidence="2 3">
    <name type="scientific">Lachancea nothofagi CBS 11611</name>
    <dbReference type="NCBI Taxonomy" id="1266666"/>
    <lineage>
        <taxon>Eukaryota</taxon>
        <taxon>Fungi</taxon>
        <taxon>Dikarya</taxon>
        <taxon>Ascomycota</taxon>
        <taxon>Saccharomycotina</taxon>
        <taxon>Saccharomycetes</taxon>
        <taxon>Saccharomycetales</taxon>
        <taxon>Saccharomycetaceae</taxon>
        <taxon>Lachancea</taxon>
    </lineage>
</organism>
<evidence type="ECO:0000313" key="3">
    <source>
        <dbReference type="Proteomes" id="UP000189911"/>
    </source>
</evidence>
<feature type="region of interest" description="Disordered" evidence="1">
    <location>
        <begin position="1"/>
        <end position="49"/>
    </location>
</feature>
<feature type="compositionally biased region" description="Polar residues" evidence="1">
    <location>
        <begin position="132"/>
        <end position="147"/>
    </location>
</feature>
<proteinExistence type="predicted"/>
<feature type="region of interest" description="Disordered" evidence="1">
    <location>
        <begin position="253"/>
        <end position="289"/>
    </location>
</feature>
<gene>
    <name evidence="2" type="ORF">LANO_0H11364G</name>
</gene>
<sequence length="289" mass="32077">MAQESHRRKRFKLDEPGETTLPLKSKSVNVGAQRAKSQQKRRRVEPESVFDHEHVSIRLADDNWESVAPKNDRVVQAKETRAAVLPSDLAGKQKQSVPPPRRLKIKTTGIEFQEHFLDADRSIQLDDFDQPPDSTSTPLLGSPRSGSTNFEPWVVEEPWGIDDSWLRHELATAPVEPYMRPVWHPGQSYGIPMAPGYVMAHGSAPPGNSSVLLKEYDSPLKQRGIMFYPPVYAGGPSTEAYPWYSVGDTYKSPRAGTVGKKHGGLRSRNSSRSSFKSSGGDATCPSISR</sequence>
<feature type="compositionally biased region" description="Basic residues" evidence="1">
    <location>
        <begin position="1"/>
        <end position="11"/>
    </location>
</feature>
<keyword evidence="3" id="KW-1185">Reference proteome</keyword>
<dbReference type="Proteomes" id="UP000189911">
    <property type="component" value="Chromosome H"/>
</dbReference>
<dbReference type="OrthoDB" id="4035583at2759"/>
<protein>
    <submittedName>
        <fullName evidence="2">LANO_0H11364g1_1</fullName>
    </submittedName>
</protein>
<evidence type="ECO:0000313" key="2">
    <source>
        <dbReference type="EMBL" id="SCV05614.1"/>
    </source>
</evidence>
<reference evidence="3" key="1">
    <citation type="submission" date="2016-03" db="EMBL/GenBank/DDBJ databases">
        <authorList>
            <person name="Devillers Hugo."/>
        </authorList>
    </citation>
    <scope>NUCLEOTIDE SEQUENCE [LARGE SCALE GENOMIC DNA]</scope>
</reference>
<dbReference type="EMBL" id="LT598447">
    <property type="protein sequence ID" value="SCV05614.1"/>
    <property type="molecule type" value="Genomic_DNA"/>
</dbReference>
<accession>A0A1G4KMA5</accession>
<feature type="compositionally biased region" description="Low complexity" evidence="1">
    <location>
        <begin position="266"/>
        <end position="280"/>
    </location>
</feature>
<evidence type="ECO:0000256" key="1">
    <source>
        <dbReference type="SAM" id="MobiDB-lite"/>
    </source>
</evidence>
<name>A0A1G4KMA5_9SACH</name>
<feature type="region of interest" description="Disordered" evidence="1">
    <location>
        <begin position="125"/>
        <end position="147"/>
    </location>
</feature>
<dbReference type="AlphaFoldDB" id="A0A1G4KMA5"/>